<comment type="caution">
    <text evidence="3">The sequence shown here is derived from an EMBL/GenBank/DDBJ whole genome shotgun (WGS) entry which is preliminary data.</text>
</comment>
<feature type="domain" description="DDH" evidence="1">
    <location>
        <begin position="18"/>
        <end position="169"/>
    </location>
</feature>
<evidence type="ECO:0000259" key="2">
    <source>
        <dbReference type="Pfam" id="PF02272"/>
    </source>
</evidence>
<dbReference type="InterPro" id="IPR038763">
    <property type="entry name" value="DHH_sf"/>
</dbReference>
<dbReference type="InterPro" id="IPR003156">
    <property type="entry name" value="DHHA1_dom"/>
</dbReference>
<evidence type="ECO:0000313" key="4">
    <source>
        <dbReference type="Proteomes" id="UP000219559"/>
    </source>
</evidence>
<keyword evidence="4" id="KW-1185">Reference proteome</keyword>
<dbReference type="InterPro" id="IPR001667">
    <property type="entry name" value="DDH_dom"/>
</dbReference>
<feature type="domain" description="DHHA1" evidence="2">
    <location>
        <begin position="246"/>
        <end position="331"/>
    </location>
</feature>
<proteinExistence type="predicted"/>
<dbReference type="PANTHER" id="PTHR47618">
    <property type="entry name" value="BIFUNCTIONAL OLIGORIBONUCLEASE AND PAP PHOSPHATASE NRNA"/>
    <property type="match status" value="1"/>
</dbReference>
<accession>A0A2A4GAT0</accession>
<sequence>MTKADIASLSELLADPKKILIIPHKNPDGDAMGSTLALCHYLRGQGHKARVMAPNEYPKFLKWLPGNDQVLVYDRNPEAGNRYIREAAVIFTLDFNDLDRAHTMSPMLKEATGTFVMVDHHEEPKDYAQITFSDPKKGSTCEMVYDLICALGGQARITSDMAQCLYTGIMTDSGSFRFPSTTGTTHRIVADLIDRGADNSAIHQRIYDTNNPSRLQLLGKALNNMVILPEFRTAYITLSQEELDSANYKKGDTEGFVNYGLSLKNIIFAVIFIENTEEGIIKISFRSQGDFEVNQFSKHHFSGGGHMNAAGGRSSASLEDTVSRFLDLLPQYQDKLNA</sequence>
<dbReference type="InterPro" id="IPR051319">
    <property type="entry name" value="Oligoribo/pAp-PDE_c-di-AMP_PDE"/>
</dbReference>
<dbReference type="OrthoDB" id="9803668at2"/>
<evidence type="ECO:0000313" key="3">
    <source>
        <dbReference type="EMBL" id="PCE64852.1"/>
    </source>
</evidence>
<dbReference type="SUPFAM" id="SSF64182">
    <property type="entry name" value="DHH phosphoesterases"/>
    <property type="match status" value="1"/>
</dbReference>
<organism evidence="3 4">
    <name type="scientific">Sediminicola luteus</name>
    <dbReference type="NCBI Taxonomy" id="319238"/>
    <lineage>
        <taxon>Bacteria</taxon>
        <taxon>Pseudomonadati</taxon>
        <taxon>Bacteroidota</taxon>
        <taxon>Flavobacteriia</taxon>
        <taxon>Flavobacteriales</taxon>
        <taxon>Flavobacteriaceae</taxon>
        <taxon>Sediminicola</taxon>
    </lineage>
</organism>
<dbReference type="AlphaFoldDB" id="A0A2A4GAT0"/>
<dbReference type="PANTHER" id="PTHR47618:SF1">
    <property type="entry name" value="BIFUNCTIONAL OLIGORIBONUCLEASE AND PAP PHOSPHATASE NRNA"/>
    <property type="match status" value="1"/>
</dbReference>
<protein>
    <submittedName>
        <fullName evidence="3">DHH family phosphoesterase</fullName>
    </submittedName>
</protein>
<name>A0A2A4GAT0_9FLAO</name>
<evidence type="ECO:0000259" key="1">
    <source>
        <dbReference type="Pfam" id="PF01368"/>
    </source>
</evidence>
<gene>
    <name evidence="3" type="ORF">B7P33_06705</name>
</gene>
<dbReference type="Pfam" id="PF02272">
    <property type="entry name" value="DHHA1"/>
    <property type="match status" value="1"/>
</dbReference>
<reference evidence="3 4" key="1">
    <citation type="submission" date="2017-04" db="EMBL/GenBank/DDBJ databases">
        <title>A new member of the family Flavobacteriaceae isolated from ascidians.</title>
        <authorList>
            <person name="Chen L."/>
        </authorList>
    </citation>
    <scope>NUCLEOTIDE SEQUENCE [LARGE SCALE GENOMIC DNA]</scope>
    <source>
        <strain evidence="3 4">HQA918</strain>
    </source>
</reference>
<dbReference type="Pfam" id="PF01368">
    <property type="entry name" value="DHH"/>
    <property type="match status" value="1"/>
</dbReference>
<dbReference type="Gene3D" id="3.90.1640.10">
    <property type="entry name" value="inorganic pyrophosphatase (n-terminal core)"/>
    <property type="match status" value="1"/>
</dbReference>
<dbReference type="EMBL" id="NBWU01000002">
    <property type="protein sequence ID" value="PCE64852.1"/>
    <property type="molecule type" value="Genomic_DNA"/>
</dbReference>
<dbReference type="GO" id="GO:0003676">
    <property type="term" value="F:nucleic acid binding"/>
    <property type="evidence" value="ECO:0007669"/>
    <property type="project" value="InterPro"/>
</dbReference>
<dbReference type="Proteomes" id="UP000219559">
    <property type="component" value="Unassembled WGS sequence"/>
</dbReference>
<dbReference type="RefSeq" id="WP_097440131.1">
    <property type="nucleotide sequence ID" value="NZ_KZ300476.1"/>
</dbReference>
<dbReference type="Gene3D" id="3.10.310.30">
    <property type="match status" value="1"/>
</dbReference>